<accession>A0AA88J1U9</accession>
<protein>
    <submittedName>
        <fullName evidence="2">Uncharacterized protein</fullName>
    </submittedName>
</protein>
<feature type="region of interest" description="Disordered" evidence="1">
    <location>
        <begin position="1"/>
        <end position="20"/>
    </location>
</feature>
<dbReference type="AlphaFoldDB" id="A0AA88J1U9"/>
<dbReference type="EMBL" id="BTGU01000138">
    <property type="protein sequence ID" value="GMN62928.1"/>
    <property type="molecule type" value="Genomic_DNA"/>
</dbReference>
<sequence length="112" mass="11641">MDQLCSLTASEGRSRCGSQPSPISTIDGAVVSCAGASLLTRSVTRWRLGGDRGGGRRSRCGSQPSSISTIEGEVASCAGASSLTKSVARRSLEGDCVADLNRHRFPPSEVRT</sequence>
<proteinExistence type="predicted"/>
<reference evidence="2" key="1">
    <citation type="submission" date="2023-07" db="EMBL/GenBank/DDBJ databases">
        <title>draft genome sequence of fig (Ficus carica).</title>
        <authorList>
            <person name="Takahashi T."/>
            <person name="Nishimura K."/>
        </authorList>
    </citation>
    <scope>NUCLEOTIDE SEQUENCE</scope>
</reference>
<gene>
    <name evidence="2" type="ORF">TIFTF001_032013</name>
</gene>
<evidence type="ECO:0000313" key="2">
    <source>
        <dbReference type="EMBL" id="GMN62928.1"/>
    </source>
</evidence>
<organism evidence="2 3">
    <name type="scientific">Ficus carica</name>
    <name type="common">Common fig</name>
    <dbReference type="NCBI Taxonomy" id="3494"/>
    <lineage>
        <taxon>Eukaryota</taxon>
        <taxon>Viridiplantae</taxon>
        <taxon>Streptophyta</taxon>
        <taxon>Embryophyta</taxon>
        <taxon>Tracheophyta</taxon>
        <taxon>Spermatophyta</taxon>
        <taxon>Magnoliopsida</taxon>
        <taxon>eudicotyledons</taxon>
        <taxon>Gunneridae</taxon>
        <taxon>Pentapetalae</taxon>
        <taxon>rosids</taxon>
        <taxon>fabids</taxon>
        <taxon>Rosales</taxon>
        <taxon>Moraceae</taxon>
        <taxon>Ficeae</taxon>
        <taxon>Ficus</taxon>
    </lineage>
</organism>
<evidence type="ECO:0000313" key="3">
    <source>
        <dbReference type="Proteomes" id="UP001187192"/>
    </source>
</evidence>
<keyword evidence="3" id="KW-1185">Reference proteome</keyword>
<dbReference type="Proteomes" id="UP001187192">
    <property type="component" value="Unassembled WGS sequence"/>
</dbReference>
<evidence type="ECO:0000256" key="1">
    <source>
        <dbReference type="SAM" id="MobiDB-lite"/>
    </source>
</evidence>
<comment type="caution">
    <text evidence="2">The sequence shown here is derived from an EMBL/GenBank/DDBJ whole genome shotgun (WGS) entry which is preliminary data.</text>
</comment>
<name>A0AA88J1U9_FICCA</name>